<feature type="transmembrane region" description="Helical" evidence="11">
    <location>
        <begin position="6"/>
        <end position="32"/>
    </location>
</feature>
<keyword evidence="3" id="KW-0813">Transport</keyword>
<dbReference type="GO" id="GO:0015078">
    <property type="term" value="F:proton transmembrane transporter activity"/>
    <property type="evidence" value="ECO:0007669"/>
    <property type="project" value="InterPro"/>
</dbReference>
<dbReference type="InterPro" id="IPR002379">
    <property type="entry name" value="ATPase_proteolipid_c-like_dom"/>
</dbReference>
<keyword evidence="8" id="KW-0406">Ion transport</keyword>
<dbReference type="Pfam" id="PF00137">
    <property type="entry name" value="ATP-synt_C"/>
    <property type="match status" value="1"/>
</dbReference>
<gene>
    <name evidence="13" type="ORF">BU251_08490</name>
</gene>
<evidence type="ECO:0000256" key="7">
    <source>
        <dbReference type="ARBA" id="ARBA00022989"/>
    </source>
</evidence>
<name>A0A410P6D1_VELA1</name>
<protein>
    <submittedName>
        <fullName evidence="13">ATP synthase subunit c</fullName>
    </submittedName>
</protein>
<feature type="transmembrane region" description="Helical" evidence="11">
    <location>
        <begin position="44"/>
        <end position="68"/>
    </location>
</feature>
<evidence type="ECO:0000313" key="14">
    <source>
        <dbReference type="Proteomes" id="UP000287243"/>
    </source>
</evidence>
<organism evidence="13 14">
    <name type="scientific">Velamenicoccus archaeovorus</name>
    <dbReference type="NCBI Taxonomy" id="1930593"/>
    <lineage>
        <taxon>Bacteria</taxon>
        <taxon>Pseudomonadati</taxon>
        <taxon>Candidatus Omnitrophota</taxon>
        <taxon>Candidatus Velamenicoccus</taxon>
    </lineage>
</organism>
<dbReference type="PROSITE" id="PS00605">
    <property type="entry name" value="ATPASE_C"/>
    <property type="match status" value="1"/>
</dbReference>
<dbReference type="GO" id="GO:0008289">
    <property type="term" value="F:lipid binding"/>
    <property type="evidence" value="ECO:0007669"/>
    <property type="project" value="UniProtKB-KW"/>
</dbReference>
<evidence type="ECO:0000313" key="13">
    <source>
        <dbReference type="EMBL" id="QAT17756.1"/>
    </source>
</evidence>
<keyword evidence="4" id="KW-0138">CF(0)</keyword>
<sequence>MQNLTIAILMFIGTLGPSLIIAFVGYAAIRALGRNPSASAKIMVAMMFAFLFAEGIAVIALVLIYNLFK</sequence>
<comment type="subcellular location">
    <subcellularLocation>
        <location evidence="1">Membrane</location>
        <topology evidence="1">Multi-pass membrane protein</topology>
    </subcellularLocation>
</comment>
<evidence type="ECO:0000256" key="5">
    <source>
        <dbReference type="ARBA" id="ARBA00022692"/>
    </source>
</evidence>
<keyword evidence="5 11" id="KW-0812">Transmembrane</keyword>
<evidence type="ECO:0000256" key="3">
    <source>
        <dbReference type="ARBA" id="ARBA00022448"/>
    </source>
</evidence>
<evidence type="ECO:0000256" key="4">
    <source>
        <dbReference type="ARBA" id="ARBA00022547"/>
    </source>
</evidence>
<reference evidence="13 14" key="1">
    <citation type="submission" date="2017-01" db="EMBL/GenBank/DDBJ databases">
        <title>First insights into the biology of 'candidatus Vampirococcus archaeovorus'.</title>
        <authorList>
            <person name="Kizina J."/>
            <person name="Jordan S."/>
            <person name="Stueber K."/>
            <person name="Reinhardt R."/>
            <person name="Harder J."/>
        </authorList>
    </citation>
    <scope>NUCLEOTIDE SEQUENCE [LARGE SCALE GENOMIC DNA]</scope>
    <source>
        <strain evidence="13 14">LiM</strain>
    </source>
</reference>
<feature type="domain" description="V-ATPase proteolipid subunit C-like" evidence="12">
    <location>
        <begin position="5"/>
        <end position="63"/>
    </location>
</feature>
<evidence type="ECO:0000256" key="2">
    <source>
        <dbReference type="ARBA" id="ARBA00006704"/>
    </source>
</evidence>
<evidence type="ECO:0000256" key="9">
    <source>
        <dbReference type="ARBA" id="ARBA00023121"/>
    </source>
</evidence>
<keyword evidence="9" id="KW-0446">Lipid-binding</keyword>
<dbReference type="CDD" id="cd18121">
    <property type="entry name" value="ATP-synt_Fo_c"/>
    <property type="match status" value="1"/>
</dbReference>
<keyword evidence="7 11" id="KW-1133">Transmembrane helix</keyword>
<evidence type="ECO:0000256" key="10">
    <source>
        <dbReference type="ARBA" id="ARBA00023136"/>
    </source>
</evidence>
<comment type="similarity">
    <text evidence="2">Belongs to the ATPase C chain family.</text>
</comment>
<evidence type="ECO:0000256" key="1">
    <source>
        <dbReference type="ARBA" id="ARBA00004141"/>
    </source>
</evidence>
<accession>A0A410P6D1</accession>
<keyword evidence="10 11" id="KW-0472">Membrane</keyword>
<evidence type="ECO:0000259" key="12">
    <source>
        <dbReference type="Pfam" id="PF00137"/>
    </source>
</evidence>
<dbReference type="InterPro" id="IPR020537">
    <property type="entry name" value="ATP_synth_F0_csu_DDCD_BS"/>
</dbReference>
<evidence type="ECO:0000256" key="8">
    <source>
        <dbReference type="ARBA" id="ARBA00023065"/>
    </source>
</evidence>
<dbReference type="InterPro" id="IPR035921">
    <property type="entry name" value="F/V-ATP_Csub_sf"/>
</dbReference>
<dbReference type="Gene3D" id="1.20.20.10">
    <property type="entry name" value="F1F0 ATP synthase subunit C"/>
    <property type="match status" value="1"/>
</dbReference>
<evidence type="ECO:0000256" key="6">
    <source>
        <dbReference type="ARBA" id="ARBA00022781"/>
    </source>
</evidence>
<proteinExistence type="inferred from homology"/>
<dbReference type="AlphaFoldDB" id="A0A410P6D1"/>
<dbReference type="OrthoDB" id="9810379at2"/>
<dbReference type="InterPro" id="IPR038662">
    <property type="entry name" value="ATP_synth_F0_csu_sf"/>
</dbReference>
<keyword evidence="6" id="KW-0375">Hydrogen ion transport</keyword>
<dbReference type="GO" id="GO:0045259">
    <property type="term" value="C:proton-transporting ATP synthase complex"/>
    <property type="evidence" value="ECO:0007669"/>
    <property type="project" value="UniProtKB-KW"/>
</dbReference>
<dbReference type="RefSeq" id="WP_128700721.1">
    <property type="nucleotide sequence ID" value="NZ_CP019384.1"/>
</dbReference>
<keyword evidence="14" id="KW-1185">Reference proteome</keyword>
<evidence type="ECO:0000256" key="11">
    <source>
        <dbReference type="SAM" id="Phobius"/>
    </source>
</evidence>
<dbReference type="EMBL" id="CP019384">
    <property type="protein sequence ID" value="QAT17756.1"/>
    <property type="molecule type" value="Genomic_DNA"/>
</dbReference>
<dbReference type="KEGG" id="vai:BU251_08490"/>
<dbReference type="GO" id="GO:0033177">
    <property type="term" value="C:proton-transporting two-sector ATPase complex, proton-transporting domain"/>
    <property type="evidence" value="ECO:0007669"/>
    <property type="project" value="InterPro"/>
</dbReference>
<dbReference type="SUPFAM" id="SSF81333">
    <property type="entry name" value="F1F0 ATP synthase subunit C"/>
    <property type="match status" value="1"/>
</dbReference>
<dbReference type="Proteomes" id="UP000287243">
    <property type="component" value="Chromosome"/>
</dbReference>